<dbReference type="SUPFAM" id="SSF55048">
    <property type="entry name" value="Probable ACP-binding domain of malonyl-CoA ACP transacylase"/>
    <property type="match status" value="1"/>
</dbReference>
<keyword evidence="3" id="KW-0808">Transferase</keyword>
<dbReference type="Pfam" id="PF00698">
    <property type="entry name" value="Acyl_transf_1"/>
    <property type="match status" value="1"/>
</dbReference>
<dbReference type="Pfam" id="PF13193">
    <property type="entry name" value="AMP-binding_C"/>
    <property type="match status" value="1"/>
</dbReference>
<dbReference type="GO" id="GO:0004315">
    <property type="term" value="F:3-oxoacyl-[acyl-carrier-protein] synthase activity"/>
    <property type="evidence" value="ECO:0007669"/>
    <property type="project" value="InterPro"/>
</dbReference>
<dbReference type="SUPFAM" id="SSF47336">
    <property type="entry name" value="ACP-like"/>
    <property type="match status" value="2"/>
</dbReference>
<dbReference type="FunFam" id="3.40.47.10:FF:000019">
    <property type="entry name" value="Polyketide synthase type I"/>
    <property type="match status" value="1"/>
</dbReference>
<dbReference type="PROSITE" id="PS00606">
    <property type="entry name" value="KS3_1"/>
    <property type="match status" value="1"/>
</dbReference>
<dbReference type="InterPro" id="IPR020841">
    <property type="entry name" value="PKS_Beta-ketoAc_synthase_dom"/>
</dbReference>
<dbReference type="Gene3D" id="3.40.47.10">
    <property type="match status" value="1"/>
</dbReference>
<dbReference type="CDD" id="cd00833">
    <property type="entry name" value="PKS"/>
    <property type="match status" value="1"/>
</dbReference>
<dbReference type="InterPro" id="IPR020806">
    <property type="entry name" value="PKS_PP-bd"/>
</dbReference>
<evidence type="ECO:0000256" key="1">
    <source>
        <dbReference type="ARBA" id="ARBA00022450"/>
    </source>
</evidence>
<dbReference type="InterPro" id="IPR016035">
    <property type="entry name" value="Acyl_Trfase/lysoPLipase"/>
</dbReference>
<dbReference type="PANTHER" id="PTHR43775:SF51">
    <property type="entry name" value="INACTIVE PHENOLPHTHIOCEROL SYNTHESIS POLYKETIDE SYNTHASE TYPE I PKS1-RELATED"/>
    <property type="match status" value="1"/>
</dbReference>
<dbReference type="GO" id="GO:0004312">
    <property type="term" value="F:fatty acid synthase activity"/>
    <property type="evidence" value="ECO:0007669"/>
    <property type="project" value="TreeGrafter"/>
</dbReference>
<dbReference type="InterPro" id="IPR014031">
    <property type="entry name" value="Ketoacyl_synth_C"/>
</dbReference>
<dbReference type="InterPro" id="IPR016036">
    <property type="entry name" value="Malonyl_transacylase_ACP-bd"/>
</dbReference>
<dbReference type="InterPro" id="IPR009081">
    <property type="entry name" value="PP-bd_ACP"/>
</dbReference>
<proteinExistence type="predicted"/>
<keyword evidence="2" id="KW-0597">Phosphoprotein</keyword>
<dbReference type="InterPro" id="IPR006162">
    <property type="entry name" value="Ppantetheine_attach_site"/>
</dbReference>
<evidence type="ECO:0000313" key="7">
    <source>
        <dbReference type="EMBL" id="OJF16272.1"/>
    </source>
</evidence>
<dbReference type="SMART" id="SM00827">
    <property type="entry name" value="PKS_AT"/>
    <property type="match status" value="1"/>
</dbReference>
<accession>A0A1K0FU94</accession>
<dbReference type="InterPro" id="IPR001227">
    <property type="entry name" value="Ac_transferase_dom_sf"/>
</dbReference>
<dbReference type="EMBL" id="MEIA01000001">
    <property type="protein sequence ID" value="OJF16272.1"/>
    <property type="molecule type" value="Genomic_DNA"/>
</dbReference>
<dbReference type="Gene3D" id="3.40.366.10">
    <property type="entry name" value="Malonyl-Coenzyme A Acyl Carrier Protein, domain 2"/>
    <property type="match status" value="1"/>
</dbReference>
<dbReference type="Pfam" id="PF02801">
    <property type="entry name" value="Ketoacyl-synt_C"/>
    <property type="match status" value="1"/>
</dbReference>
<dbReference type="Gene3D" id="3.40.50.12780">
    <property type="entry name" value="N-terminal domain of ligase-like"/>
    <property type="match status" value="1"/>
</dbReference>
<dbReference type="Pfam" id="PF00109">
    <property type="entry name" value="ketoacyl-synt"/>
    <property type="match status" value="1"/>
</dbReference>
<feature type="domain" description="Carrier" evidence="5">
    <location>
        <begin position="531"/>
        <end position="606"/>
    </location>
</feature>
<feature type="domain" description="Ketosynthase family 3 (KS3)" evidence="6">
    <location>
        <begin position="619"/>
        <end position="1041"/>
    </location>
</feature>
<evidence type="ECO:0000259" key="5">
    <source>
        <dbReference type="PROSITE" id="PS50075"/>
    </source>
</evidence>
<evidence type="ECO:0000313" key="8">
    <source>
        <dbReference type="Proteomes" id="UP000182486"/>
    </source>
</evidence>
<keyword evidence="8" id="KW-1185">Reference proteome</keyword>
<dbReference type="InterPro" id="IPR000873">
    <property type="entry name" value="AMP-dep_synth/lig_dom"/>
</dbReference>
<evidence type="ECO:0000256" key="4">
    <source>
        <dbReference type="ARBA" id="ARBA00023315"/>
    </source>
</evidence>
<keyword evidence="4" id="KW-0012">Acyltransferase</keyword>
<dbReference type="PROSITE" id="PS52004">
    <property type="entry name" value="KS3_2"/>
    <property type="match status" value="1"/>
</dbReference>
<sequence>MPITTADYHLDPPEELVHHLGGYTLPAVFAAAVAADPDAVALREGDRSSTWRQWRTEVDAVACALQAAGVGPGDVVAVQLPNGTGFQTVHLAVAEIGAVLMPVHMGSGTRDVLALLRRVDPVAFVLTADGSAAEVQAGVPSLRVVLSLDALWTAAARWQGHRPEPVEVLPESPMVLIPSSGTTSQRPKICVHHHDGLLSNIAPVTAEAAESFAAGIITACPMSHLFGLQSVHHALFARCPQTILDGWDADRFLALGRSAQPGVVFLVPTQIYDLVARLAECGEPAGFAPRELRTAGAALPPAAVSDVRTALGTAVVVVWGMSELGTGTRTRAGDDPMVAATTIGRPGPGSELRIRDSDGGPVPDGVAGELQYRGPNLFRGYYGDRELTAASLTTDGWLRTGDMAAVGPEGRIVFHGRSAEIINVGGRKVSAVEVQSLLADLPGIGPQAVVAQADPRLGELPCLVVTEAARGRVDIATVTDFLRGLGVADYKIPLDLIFLPELPRTPAGKLHRRALEDLLRTRPDRPAAYPGDLQDALDLVLACVAEVGEGVGIGPDDSFRGAGLDSIRTIRLRNAIAEATGLNLPTTIAFDHPTPIAMARHLVGRHENDPVPIRTAGPGEPIAIIGMACRLPGAVGSPEELWNLVTGGVDAISAFPDDRGWDLDTLFDDDPDHAGTTYAREGGFLRDAADFDAGFFGFSAREALATDPQHRLMLQAAWEAFERAGIDPQTVRGSQTGVFTGAMYHDYAGGAAGELEGLLAIGRSASAMSGRIAYQFGLHGPAMTIDTACSSSLVALHLACQSLRRGESSLALAGGAAVMATPESFVEFSRLRGLAPDGRCKSFGDGADGAAWSEGAGLLLLERLSDARRNGHPVLAVVRGSAVNSDGASNGLTAPNGPSQQRVIRQALADAGLSPADVDLVEAHGTGTALGDPIEAQAILATYGEGRPADRPLWLGSVKSNIGHTQAAAGVAGVIKAVLAMRHGVLPRTLHAEVASTKVDWSRGSVRLLTEARPWPATDRRRAAVSSFGISGTNAHVVLEEVPATAPATTGTGAAPWLLTARSEAALRALARRLADHRARMPAATADVAYALATGRAVHEYQAVITAAEQLDALADGAGGPQITRREYVHGKLGVVFSGQGSQRAGMGRALAARFPVFAAAFEETCAHLGDIDWDDLHRTGDAQRAIFAFEVAQYRLLESWGVRPDAVAGHSIGGIVAAHVAGVLSLTDACTLVAARARLMQALPPGGTMIAVQAAEADITLTDGVSLAAINGPDAVVLSGEATAVEAMAAGFARTKRLNVSHAFHSALMEPMLADFRAAIEGLTYHPPALTLISDTTGAPVTEAGPEHWVRHVRDTVRFADVVTTLKGQRVTTFLEVGPDAVLAPAIEGTVIPAARRDRAEDSALLEAVTRLHGAGVRVDWAAVLPGARAVPLPTYAFQHQRYWVCAAPSASLSIPEPAVAAAPSLTTRLAGLGEVEQDDVVLGIVSAELQAVLGDGIPAVIDPSRPLVELGITSVNAIELRNRLMARTGVTMPATLVFDHPTPNAVVRLIRKSLASTAETSVDELITRLERRLADGATLDAAASGRLRALAGGRLDLDSASDDELFRLMDDAS</sequence>
<evidence type="ECO:0000259" key="6">
    <source>
        <dbReference type="PROSITE" id="PS52004"/>
    </source>
</evidence>
<dbReference type="Pfam" id="PF00550">
    <property type="entry name" value="PP-binding"/>
    <property type="match status" value="2"/>
</dbReference>
<dbReference type="InterPro" id="IPR042099">
    <property type="entry name" value="ANL_N_sf"/>
</dbReference>
<dbReference type="SMR" id="A0A1K0FU94"/>
<dbReference type="PROSITE" id="PS00012">
    <property type="entry name" value="PHOSPHOPANTETHEINE"/>
    <property type="match status" value="1"/>
</dbReference>
<dbReference type="InterPro" id="IPR025110">
    <property type="entry name" value="AMP-bd_C"/>
</dbReference>
<dbReference type="InterPro" id="IPR014030">
    <property type="entry name" value="Ketoacyl_synth_N"/>
</dbReference>
<dbReference type="SUPFAM" id="SSF53901">
    <property type="entry name" value="Thiolase-like"/>
    <property type="match status" value="1"/>
</dbReference>
<evidence type="ECO:0000256" key="2">
    <source>
        <dbReference type="ARBA" id="ARBA00022553"/>
    </source>
</evidence>
<dbReference type="InterPro" id="IPR045851">
    <property type="entry name" value="AMP-bd_C_sf"/>
</dbReference>
<dbReference type="InterPro" id="IPR014043">
    <property type="entry name" value="Acyl_transferase_dom"/>
</dbReference>
<dbReference type="Gene3D" id="3.30.300.30">
    <property type="match status" value="1"/>
</dbReference>
<dbReference type="InterPro" id="IPR050091">
    <property type="entry name" value="PKS_NRPS_Biosynth_Enz"/>
</dbReference>
<name>A0A1K0FU94_9ACTN</name>
<dbReference type="SUPFAM" id="SSF56801">
    <property type="entry name" value="Acetyl-CoA synthetase-like"/>
    <property type="match status" value="1"/>
</dbReference>
<dbReference type="GO" id="GO:0031177">
    <property type="term" value="F:phosphopantetheine binding"/>
    <property type="evidence" value="ECO:0007669"/>
    <property type="project" value="InterPro"/>
</dbReference>
<evidence type="ECO:0000256" key="3">
    <source>
        <dbReference type="ARBA" id="ARBA00022679"/>
    </source>
</evidence>
<dbReference type="InterPro" id="IPR036736">
    <property type="entry name" value="ACP-like_sf"/>
</dbReference>
<dbReference type="Proteomes" id="UP000182486">
    <property type="component" value="Unassembled WGS sequence"/>
</dbReference>
<comment type="caution">
    <text evidence="7">The sequence shown here is derived from an EMBL/GenBank/DDBJ whole genome shotgun (WGS) entry which is preliminary data.</text>
</comment>
<keyword evidence="1" id="KW-0596">Phosphopantetheine</keyword>
<protein>
    <submittedName>
        <fullName evidence="7">AceP1</fullName>
    </submittedName>
</protein>
<dbReference type="SMART" id="SM00825">
    <property type="entry name" value="PKS_KS"/>
    <property type="match status" value="1"/>
</dbReference>
<dbReference type="Gene3D" id="1.10.1200.10">
    <property type="entry name" value="ACP-like"/>
    <property type="match status" value="2"/>
</dbReference>
<dbReference type="GO" id="GO:0006633">
    <property type="term" value="P:fatty acid biosynthetic process"/>
    <property type="evidence" value="ECO:0007669"/>
    <property type="project" value="InterPro"/>
</dbReference>
<dbReference type="InterPro" id="IPR018201">
    <property type="entry name" value="Ketoacyl_synth_AS"/>
</dbReference>
<feature type="domain" description="Carrier" evidence="5">
    <location>
        <begin position="1478"/>
        <end position="1556"/>
    </location>
</feature>
<organism evidence="7 8">
    <name type="scientific">Couchioplanes caeruleus subsp. caeruleus</name>
    <dbReference type="NCBI Taxonomy" id="56427"/>
    <lineage>
        <taxon>Bacteria</taxon>
        <taxon>Bacillati</taxon>
        <taxon>Actinomycetota</taxon>
        <taxon>Actinomycetes</taxon>
        <taxon>Micromonosporales</taxon>
        <taxon>Micromonosporaceae</taxon>
        <taxon>Couchioplanes</taxon>
    </lineage>
</organism>
<dbReference type="InterPro" id="IPR032821">
    <property type="entry name" value="PKS_assoc"/>
</dbReference>
<dbReference type="SMART" id="SM00823">
    <property type="entry name" value="PKS_PP"/>
    <property type="match status" value="2"/>
</dbReference>
<dbReference type="PROSITE" id="PS50075">
    <property type="entry name" value="CARRIER"/>
    <property type="match status" value="2"/>
</dbReference>
<dbReference type="RefSeq" id="WP_071802613.1">
    <property type="nucleotide sequence ID" value="NZ_MEIA01000001.1"/>
</dbReference>
<dbReference type="Pfam" id="PF16197">
    <property type="entry name" value="KAsynt_C_assoc"/>
    <property type="match status" value="1"/>
</dbReference>
<dbReference type="Gene3D" id="3.30.70.3290">
    <property type="match status" value="1"/>
</dbReference>
<reference evidence="7 8" key="1">
    <citation type="submission" date="2016-09" db="EMBL/GenBank/DDBJ databases">
        <title>Couchioplanes caeruleus draft genome sequence.</title>
        <authorList>
            <person name="Sheehan J."/>
            <person name="Caffrey P."/>
        </authorList>
    </citation>
    <scope>NUCLEOTIDE SEQUENCE [LARGE SCALE GENOMIC DNA]</scope>
    <source>
        <strain evidence="7 8">DSM 43634</strain>
    </source>
</reference>
<dbReference type="SUPFAM" id="SSF52151">
    <property type="entry name" value="FabD/lysophospholipase-like"/>
    <property type="match status" value="1"/>
</dbReference>
<gene>
    <name evidence="7" type="ORF">BG844_00075</name>
</gene>
<dbReference type="Pfam" id="PF00501">
    <property type="entry name" value="AMP-binding"/>
    <property type="match status" value="1"/>
</dbReference>
<dbReference type="PANTHER" id="PTHR43775">
    <property type="entry name" value="FATTY ACID SYNTHASE"/>
    <property type="match status" value="1"/>
</dbReference>
<dbReference type="InterPro" id="IPR016039">
    <property type="entry name" value="Thiolase-like"/>
</dbReference>